<feature type="transmembrane region" description="Helical" evidence="14">
    <location>
        <begin position="172"/>
        <end position="195"/>
    </location>
</feature>
<evidence type="ECO:0000313" key="17">
    <source>
        <dbReference type="EMBL" id="NXX28673.1"/>
    </source>
</evidence>
<evidence type="ECO:0000256" key="2">
    <source>
        <dbReference type="ARBA" id="ARBA00022475"/>
    </source>
</evidence>
<evidence type="ECO:0000256" key="15">
    <source>
        <dbReference type="SAM" id="SignalP"/>
    </source>
</evidence>
<dbReference type="EMBL" id="WAAE01008977">
    <property type="protein sequence ID" value="NXX28673.1"/>
    <property type="molecule type" value="Genomic_DNA"/>
</dbReference>
<dbReference type="GO" id="GO:0009897">
    <property type="term" value="C:external side of plasma membrane"/>
    <property type="evidence" value="ECO:0007669"/>
    <property type="project" value="TreeGrafter"/>
</dbReference>
<feature type="non-terminal residue" evidence="17">
    <location>
        <position position="1"/>
    </location>
</feature>
<keyword evidence="10" id="KW-1015">Disulfide bond</keyword>
<dbReference type="InterPro" id="IPR013783">
    <property type="entry name" value="Ig-like_fold"/>
</dbReference>
<keyword evidence="12" id="KW-0449">Lipoprotein</keyword>
<evidence type="ECO:0000256" key="10">
    <source>
        <dbReference type="ARBA" id="ARBA00023157"/>
    </source>
</evidence>
<evidence type="ECO:0000256" key="1">
    <source>
        <dbReference type="ARBA" id="ARBA00004251"/>
    </source>
</evidence>
<evidence type="ECO:0000256" key="9">
    <source>
        <dbReference type="ARBA" id="ARBA00023139"/>
    </source>
</evidence>
<evidence type="ECO:0000256" key="14">
    <source>
        <dbReference type="SAM" id="Phobius"/>
    </source>
</evidence>
<dbReference type="SMART" id="SM00409">
    <property type="entry name" value="IG"/>
    <property type="match status" value="1"/>
</dbReference>
<dbReference type="GO" id="GO:0007166">
    <property type="term" value="P:cell surface receptor signaling pathway"/>
    <property type="evidence" value="ECO:0007669"/>
    <property type="project" value="TreeGrafter"/>
</dbReference>
<dbReference type="OrthoDB" id="9906515at2759"/>
<dbReference type="Proteomes" id="UP000653383">
    <property type="component" value="Unassembled WGS sequence"/>
</dbReference>
<keyword evidence="8 14" id="KW-0472">Membrane</keyword>
<accession>A0A852HC41</accession>
<keyword evidence="6 14" id="KW-1133">Transmembrane helix</keyword>
<reference evidence="17" key="1">
    <citation type="submission" date="2020-02" db="EMBL/GenBank/DDBJ databases">
        <title>Bird 10,000 Genomes (B10K) Project - Family phase.</title>
        <authorList>
            <person name="Zhang G."/>
        </authorList>
    </citation>
    <scope>NUCLEOTIDE SEQUENCE</scope>
    <source>
        <strain evidence="17">B10K-DU-002-40</strain>
        <tissue evidence="17">Muscle</tissue>
    </source>
</reference>
<keyword evidence="7" id="KW-1064">Adaptive immunity</keyword>
<keyword evidence="13" id="KW-0393">Immunoglobulin domain</keyword>
<evidence type="ECO:0000256" key="11">
    <source>
        <dbReference type="ARBA" id="ARBA00023180"/>
    </source>
</evidence>
<dbReference type="Pfam" id="PF07686">
    <property type="entry name" value="V-set"/>
    <property type="match status" value="1"/>
</dbReference>
<name>A0A852HC41_9PASS</name>
<feature type="signal peptide" evidence="15">
    <location>
        <begin position="1"/>
        <end position="21"/>
    </location>
</feature>
<evidence type="ECO:0000256" key="12">
    <source>
        <dbReference type="ARBA" id="ARBA00023288"/>
    </source>
</evidence>
<protein>
    <submittedName>
        <fullName evidence="17">CD8A protein</fullName>
    </submittedName>
</protein>
<feature type="domain" description="Immunoglobulin" evidence="16">
    <location>
        <begin position="26"/>
        <end position="129"/>
    </location>
</feature>
<dbReference type="PANTHER" id="PTHR10441:SF2">
    <property type="entry name" value="T-CELL SURFACE GLYCOPROTEIN CD8 ALPHA CHAIN"/>
    <property type="match status" value="1"/>
</dbReference>
<dbReference type="InterPro" id="IPR013106">
    <property type="entry name" value="Ig_V-set"/>
</dbReference>
<keyword evidence="2" id="KW-1003">Cell membrane</keyword>
<feature type="non-terminal residue" evidence="17">
    <location>
        <position position="208"/>
    </location>
</feature>
<gene>
    <name evidence="17" type="primary">Cd8a_0</name>
    <name evidence="17" type="ORF">NICCHL_R13052</name>
</gene>
<proteinExistence type="predicted"/>
<organism evidence="17 18">
    <name type="scientific">Nicator chloris</name>
    <dbReference type="NCBI Taxonomy" id="237433"/>
    <lineage>
        <taxon>Eukaryota</taxon>
        <taxon>Metazoa</taxon>
        <taxon>Chordata</taxon>
        <taxon>Craniata</taxon>
        <taxon>Vertebrata</taxon>
        <taxon>Euteleostomi</taxon>
        <taxon>Archelosauria</taxon>
        <taxon>Archosauria</taxon>
        <taxon>Dinosauria</taxon>
        <taxon>Saurischia</taxon>
        <taxon>Theropoda</taxon>
        <taxon>Coelurosauria</taxon>
        <taxon>Aves</taxon>
        <taxon>Neognathae</taxon>
        <taxon>Neoaves</taxon>
        <taxon>Telluraves</taxon>
        <taxon>Australaves</taxon>
        <taxon>Passeriformes</taxon>
        <taxon>Sylvioidea</taxon>
        <taxon>Pycnonotidae</taxon>
        <taxon>Nicator</taxon>
    </lineage>
</organism>
<keyword evidence="3 14" id="KW-0812">Transmembrane</keyword>
<dbReference type="SUPFAM" id="SSF48726">
    <property type="entry name" value="Immunoglobulin"/>
    <property type="match status" value="1"/>
</dbReference>
<evidence type="ECO:0000256" key="4">
    <source>
        <dbReference type="ARBA" id="ARBA00022729"/>
    </source>
</evidence>
<evidence type="ECO:0000256" key="6">
    <source>
        <dbReference type="ARBA" id="ARBA00022989"/>
    </source>
</evidence>
<evidence type="ECO:0000256" key="13">
    <source>
        <dbReference type="ARBA" id="ARBA00023319"/>
    </source>
</evidence>
<keyword evidence="9" id="KW-0564">Palmitate</keyword>
<dbReference type="InterPro" id="IPR036179">
    <property type="entry name" value="Ig-like_dom_sf"/>
</dbReference>
<dbReference type="InterPro" id="IPR003599">
    <property type="entry name" value="Ig_sub"/>
</dbReference>
<evidence type="ECO:0000256" key="3">
    <source>
        <dbReference type="ARBA" id="ARBA00022692"/>
    </source>
</evidence>
<dbReference type="PANTHER" id="PTHR10441">
    <property type="entry name" value="CD8 ALPHA CHAIN"/>
    <property type="match status" value="1"/>
</dbReference>
<dbReference type="AlphaFoldDB" id="A0A852HC41"/>
<sequence>MDTAPALLLLLTLGFCEYGHGVRSPKDISQLQVGQKLELECQTDKHTDVFWIHQDTNGTLHFIVFMSSTSRATFVGNQRTSTHFEARKEGTFYHLVVKSFTPHDEGNYFCITNFSQMLYFSPGQPVFLPVTTVVAPTTCGPTSTRGITEDPNLKTPDPERRLQEDQYFFCHIFIWVPLAGACLLLLIALVITIVLCQQTRRRRCRCKR</sequence>
<keyword evidence="18" id="KW-1185">Reference proteome</keyword>
<dbReference type="Gene3D" id="2.60.40.10">
    <property type="entry name" value="Immunoglobulins"/>
    <property type="match status" value="1"/>
</dbReference>
<evidence type="ECO:0000256" key="8">
    <source>
        <dbReference type="ARBA" id="ARBA00023136"/>
    </source>
</evidence>
<dbReference type="FunFam" id="2.60.40.10:FF:001514">
    <property type="entry name" value="CD8 alpha chain"/>
    <property type="match status" value="1"/>
</dbReference>
<keyword evidence="4 15" id="KW-0732">Signal</keyword>
<feature type="chain" id="PRO_5032437911" evidence="15">
    <location>
        <begin position="22"/>
        <end position="208"/>
    </location>
</feature>
<keyword evidence="5" id="KW-0391">Immunity</keyword>
<dbReference type="InterPro" id="IPR015468">
    <property type="entry name" value="CD8_asu"/>
</dbReference>
<dbReference type="GO" id="GO:0002456">
    <property type="term" value="P:T cell mediated immunity"/>
    <property type="evidence" value="ECO:0007669"/>
    <property type="project" value="TreeGrafter"/>
</dbReference>
<dbReference type="GO" id="GO:0045065">
    <property type="term" value="P:cytotoxic T cell differentiation"/>
    <property type="evidence" value="ECO:0007669"/>
    <property type="project" value="TreeGrafter"/>
</dbReference>
<evidence type="ECO:0000259" key="16">
    <source>
        <dbReference type="SMART" id="SM00409"/>
    </source>
</evidence>
<evidence type="ECO:0000313" key="18">
    <source>
        <dbReference type="Proteomes" id="UP000653383"/>
    </source>
</evidence>
<comment type="subcellular location">
    <subcellularLocation>
        <location evidence="1">Cell membrane</location>
        <topology evidence="1">Single-pass type I membrane protein</topology>
    </subcellularLocation>
</comment>
<evidence type="ECO:0000256" key="5">
    <source>
        <dbReference type="ARBA" id="ARBA00022859"/>
    </source>
</evidence>
<evidence type="ECO:0000256" key="7">
    <source>
        <dbReference type="ARBA" id="ARBA00023130"/>
    </source>
</evidence>
<keyword evidence="11" id="KW-0325">Glycoprotein</keyword>
<comment type="caution">
    <text evidence="17">The sequence shown here is derived from an EMBL/GenBank/DDBJ whole genome shotgun (WGS) entry which is preliminary data.</text>
</comment>